<name>A0A212QN68_9CHLR</name>
<protein>
    <submittedName>
        <fullName evidence="3">DNA-binding transcriptional regulator, MarR family</fullName>
    </submittedName>
</protein>
<dbReference type="InterPro" id="IPR052526">
    <property type="entry name" value="HTH-type_Bedaq_tolerance"/>
</dbReference>
<dbReference type="PROSITE" id="PS50995">
    <property type="entry name" value="HTH_MARR_2"/>
    <property type="match status" value="1"/>
</dbReference>
<dbReference type="InterPro" id="IPR036390">
    <property type="entry name" value="WH_DNA-bd_sf"/>
</dbReference>
<dbReference type="InParanoid" id="A0A212QN68"/>
<dbReference type="AlphaFoldDB" id="A0A212QN68"/>
<feature type="domain" description="HTH marR-type" evidence="2">
    <location>
        <begin position="13"/>
        <end position="143"/>
    </location>
</feature>
<gene>
    <name evidence="3" type="ORF">SAMN02746019_00026190</name>
</gene>
<sequence>MVTRGSMSEGQLARVVLETLHRVMRQIWAEVKGEAGELFPAQSYRMLGMLAQRPYTLTELARAQAVRPSTVSRAIRTLSEQGWVRVERDPSDRRRVWIRLTPQGRRALRRLQARAAARLGRRLRPLGPEERALLAQAMALLQRTLGPAEPSPQQGPREAQRARRPIP</sequence>
<dbReference type="GO" id="GO:0003677">
    <property type="term" value="F:DNA binding"/>
    <property type="evidence" value="ECO:0007669"/>
    <property type="project" value="UniProtKB-KW"/>
</dbReference>
<organism evidence="3 4">
    <name type="scientific">Thermoflexus hugenholtzii JAD2</name>
    <dbReference type="NCBI Taxonomy" id="877466"/>
    <lineage>
        <taxon>Bacteria</taxon>
        <taxon>Bacillati</taxon>
        <taxon>Chloroflexota</taxon>
        <taxon>Thermoflexia</taxon>
        <taxon>Thermoflexales</taxon>
        <taxon>Thermoflexaceae</taxon>
        <taxon>Thermoflexus</taxon>
    </lineage>
</organism>
<proteinExistence type="predicted"/>
<dbReference type="InterPro" id="IPR011991">
    <property type="entry name" value="ArsR-like_HTH"/>
</dbReference>
<accession>A0A212QN68</accession>
<dbReference type="PANTHER" id="PTHR39515">
    <property type="entry name" value="CONSERVED PROTEIN"/>
    <property type="match status" value="1"/>
</dbReference>
<dbReference type="CDD" id="cd00090">
    <property type="entry name" value="HTH_ARSR"/>
    <property type="match status" value="1"/>
</dbReference>
<dbReference type="Gene3D" id="1.10.10.10">
    <property type="entry name" value="Winged helix-like DNA-binding domain superfamily/Winged helix DNA-binding domain"/>
    <property type="match status" value="1"/>
</dbReference>
<dbReference type="InterPro" id="IPR000835">
    <property type="entry name" value="HTH_MarR-typ"/>
</dbReference>
<keyword evidence="3" id="KW-0238">DNA-binding</keyword>
<evidence type="ECO:0000313" key="3">
    <source>
        <dbReference type="EMBL" id="SNB60820.1"/>
    </source>
</evidence>
<evidence type="ECO:0000313" key="4">
    <source>
        <dbReference type="Proteomes" id="UP000197025"/>
    </source>
</evidence>
<dbReference type="Proteomes" id="UP000197025">
    <property type="component" value="Unassembled WGS sequence"/>
</dbReference>
<keyword evidence="4" id="KW-1185">Reference proteome</keyword>
<evidence type="ECO:0000259" key="2">
    <source>
        <dbReference type="PROSITE" id="PS50995"/>
    </source>
</evidence>
<feature type="region of interest" description="Disordered" evidence="1">
    <location>
        <begin position="143"/>
        <end position="167"/>
    </location>
</feature>
<dbReference type="RefSeq" id="WP_088570428.1">
    <property type="nucleotide sequence ID" value="NZ_FYEK01000012.1"/>
</dbReference>
<evidence type="ECO:0000256" key="1">
    <source>
        <dbReference type="SAM" id="MobiDB-lite"/>
    </source>
</evidence>
<dbReference type="Pfam" id="PF12802">
    <property type="entry name" value="MarR_2"/>
    <property type="match status" value="1"/>
</dbReference>
<dbReference type="FunCoup" id="A0A212QN68">
    <property type="interactions" value="52"/>
</dbReference>
<reference evidence="4" key="1">
    <citation type="submission" date="2017-06" db="EMBL/GenBank/DDBJ databases">
        <authorList>
            <person name="Varghese N."/>
            <person name="Submissions S."/>
        </authorList>
    </citation>
    <scope>NUCLEOTIDE SEQUENCE [LARGE SCALE GENOMIC DNA]</scope>
    <source>
        <strain evidence="4">JAD2</strain>
    </source>
</reference>
<dbReference type="OrthoDB" id="162531at2"/>
<dbReference type="EMBL" id="FYEK01000012">
    <property type="protein sequence ID" value="SNB60820.1"/>
    <property type="molecule type" value="Genomic_DNA"/>
</dbReference>
<dbReference type="InterPro" id="IPR036388">
    <property type="entry name" value="WH-like_DNA-bd_sf"/>
</dbReference>
<dbReference type="SMART" id="SM00347">
    <property type="entry name" value="HTH_MARR"/>
    <property type="match status" value="1"/>
</dbReference>
<dbReference type="SUPFAM" id="SSF46785">
    <property type="entry name" value="Winged helix' DNA-binding domain"/>
    <property type="match status" value="1"/>
</dbReference>
<dbReference type="PANTHER" id="PTHR39515:SF2">
    <property type="entry name" value="HTH-TYPE TRANSCRIPTIONAL REGULATOR RV0880"/>
    <property type="match status" value="1"/>
</dbReference>
<dbReference type="GO" id="GO:0003700">
    <property type="term" value="F:DNA-binding transcription factor activity"/>
    <property type="evidence" value="ECO:0007669"/>
    <property type="project" value="InterPro"/>
</dbReference>